<feature type="active site" evidence="5">
    <location>
        <position position="160"/>
    </location>
</feature>
<comment type="caution">
    <text evidence="8">The sequence shown here is derived from an EMBL/GenBank/DDBJ whole genome shotgun (WGS) entry which is preliminary data.</text>
</comment>
<keyword evidence="6" id="KW-1133">Transmembrane helix</keyword>
<evidence type="ECO:0000256" key="5">
    <source>
        <dbReference type="PIRSR" id="PIRSR019663-1"/>
    </source>
</evidence>
<accession>A0A8H7UT04</accession>
<dbReference type="GO" id="GO:0006506">
    <property type="term" value="P:GPI anchor biosynthetic process"/>
    <property type="evidence" value="ECO:0007669"/>
    <property type="project" value="UniProtKB-UniPathway"/>
</dbReference>
<evidence type="ECO:0000256" key="4">
    <source>
        <dbReference type="ARBA" id="ARBA00022729"/>
    </source>
</evidence>
<evidence type="ECO:0000256" key="1">
    <source>
        <dbReference type="ARBA" id="ARBA00004687"/>
    </source>
</evidence>
<dbReference type="Proteomes" id="UP000650833">
    <property type="component" value="Unassembled WGS sequence"/>
</dbReference>
<dbReference type="GO" id="GO:0003923">
    <property type="term" value="F:GPI-anchor transamidase activity"/>
    <property type="evidence" value="ECO:0007669"/>
    <property type="project" value="InterPro"/>
</dbReference>
<comment type="similarity">
    <text evidence="2">Belongs to the peptidase C13 family.</text>
</comment>
<feature type="chain" id="PRO_5034779719" description="GPI-anchor transamidase" evidence="7">
    <location>
        <begin position="24"/>
        <end position="385"/>
    </location>
</feature>
<comment type="pathway">
    <text evidence="1">Glycolipid biosynthesis; glycosylphosphatidylinositol-anchor biosynthesis.</text>
</comment>
<gene>
    <name evidence="8" type="ORF">INT46_006184</name>
</gene>
<dbReference type="PIRSF" id="PIRSF500138">
    <property type="entry name" value="GPI8"/>
    <property type="match status" value="1"/>
</dbReference>
<dbReference type="GO" id="GO:0042765">
    <property type="term" value="C:GPI-anchor transamidase complex"/>
    <property type="evidence" value="ECO:0007669"/>
    <property type="project" value="InterPro"/>
</dbReference>
<evidence type="ECO:0000256" key="2">
    <source>
        <dbReference type="ARBA" id="ARBA00009941"/>
    </source>
</evidence>
<keyword evidence="6" id="KW-0472">Membrane</keyword>
<keyword evidence="4 7" id="KW-0732">Signal</keyword>
<keyword evidence="9" id="KW-1185">Reference proteome</keyword>
<dbReference type="UniPathway" id="UPA00196"/>
<dbReference type="FunFam" id="3.40.50.1460:FF:000003">
    <property type="entry name" value="GPI-anchor transamidase"/>
    <property type="match status" value="1"/>
</dbReference>
<feature type="signal peptide" evidence="7">
    <location>
        <begin position="1"/>
        <end position="23"/>
    </location>
</feature>
<dbReference type="PANTHER" id="PTHR48067:SF1">
    <property type="entry name" value="GPI-ANCHOR TRANSAMIDASE"/>
    <property type="match status" value="1"/>
</dbReference>
<dbReference type="Gene3D" id="3.40.50.1460">
    <property type="match status" value="1"/>
</dbReference>
<feature type="active site" description="Nucleophile" evidence="5">
    <location>
        <position position="202"/>
    </location>
</feature>
<proteinExistence type="inferred from homology"/>
<keyword evidence="6" id="KW-0812">Transmembrane</keyword>
<dbReference type="PRINTS" id="PR00776">
    <property type="entry name" value="HEMOGLOBNASE"/>
</dbReference>
<feature type="transmembrane region" description="Helical" evidence="6">
    <location>
        <begin position="362"/>
        <end position="381"/>
    </location>
</feature>
<reference evidence="8" key="1">
    <citation type="submission" date="2020-12" db="EMBL/GenBank/DDBJ databases">
        <title>Metabolic potential, ecology and presence of endohyphal bacteria is reflected in genomic diversity of Mucoromycotina.</title>
        <authorList>
            <person name="Muszewska A."/>
            <person name="Okrasinska A."/>
            <person name="Steczkiewicz K."/>
            <person name="Drgas O."/>
            <person name="Orlowska M."/>
            <person name="Perlinska-Lenart U."/>
            <person name="Aleksandrzak-Piekarczyk T."/>
            <person name="Szatraj K."/>
            <person name="Zielenkiewicz U."/>
            <person name="Pilsyk S."/>
            <person name="Malc E."/>
            <person name="Mieczkowski P."/>
            <person name="Kruszewska J.S."/>
            <person name="Biernat P."/>
            <person name="Pawlowska J."/>
        </authorList>
    </citation>
    <scope>NUCLEOTIDE SEQUENCE</scope>
    <source>
        <strain evidence="8">CBS 226.32</strain>
    </source>
</reference>
<dbReference type="EMBL" id="JAEPRC010001195">
    <property type="protein sequence ID" value="KAG2189774.1"/>
    <property type="molecule type" value="Genomic_DNA"/>
</dbReference>
<protein>
    <recommendedName>
        <fullName evidence="10">GPI-anchor transamidase</fullName>
    </recommendedName>
</protein>
<name>A0A8H7UT04_9FUNG</name>
<evidence type="ECO:0000313" key="9">
    <source>
        <dbReference type="Proteomes" id="UP000650833"/>
    </source>
</evidence>
<dbReference type="PIRSF" id="PIRSF019663">
    <property type="entry name" value="Legumain"/>
    <property type="match status" value="1"/>
</dbReference>
<organism evidence="8 9">
    <name type="scientific">Mucor plumbeus</name>
    <dbReference type="NCBI Taxonomy" id="97098"/>
    <lineage>
        <taxon>Eukaryota</taxon>
        <taxon>Fungi</taxon>
        <taxon>Fungi incertae sedis</taxon>
        <taxon>Mucoromycota</taxon>
        <taxon>Mucoromycotina</taxon>
        <taxon>Mucoromycetes</taxon>
        <taxon>Mucorales</taxon>
        <taxon>Mucorineae</taxon>
        <taxon>Mucoraceae</taxon>
        <taxon>Mucor</taxon>
    </lineage>
</organism>
<dbReference type="AlphaFoldDB" id="A0A8H7UT04"/>
<evidence type="ECO:0000313" key="8">
    <source>
        <dbReference type="EMBL" id="KAG2189774.1"/>
    </source>
</evidence>
<dbReference type="InterPro" id="IPR001096">
    <property type="entry name" value="Peptidase_C13"/>
</dbReference>
<dbReference type="GO" id="GO:0016255">
    <property type="term" value="P:attachment of GPI anchor to protein"/>
    <property type="evidence" value="ECO:0007669"/>
    <property type="project" value="InterPro"/>
</dbReference>
<dbReference type="InterPro" id="IPR028361">
    <property type="entry name" value="GPI_transamidase"/>
</dbReference>
<evidence type="ECO:0000256" key="3">
    <source>
        <dbReference type="ARBA" id="ARBA00022502"/>
    </source>
</evidence>
<dbReference type="PANTHER" id="PTHR48067">
    <property type="entry name" value="GPI-ANCHOR TRANSAMIDASE"/>
    <property type="match status" value="1"/>
</dbReference>
<evidence type="ECO:0008006" key="10">
    <source>
        <dbReference type="Google" id="ProtNLM"/>
    </source>
</evidence>
<evidence type="ECO:0000256" key="6">
    <source>
        <dbReference type="SAM" id="Phobius"/>
    </source>
</evidence>
<dbReference type="GO" id="GO:0006508">
    <property type="term" value="P:proteolysis"/>
    <property type="evidence" value="ECO:0007669"/>
    <property type="project" value="InterPro"/>
</dbReference>
<sequence>MAKRWWGYKLITLLSLFVLSVYSNEQEQVEGFFSQSGHTNNWAVLVCTSRFWFNYRHVANTLSMYRTVKRLGIPDSNIILMLADDVSCNPRNKYPATVYNNANRLLDLYGDNVEVDYRGYEVTVENFIRMLTGRVSPDTPRSKRLLSDDRSNILVYMTGHGGDEFLKFQDAEEISAYDLADSFKQMSEKKRYNEILFMIDTCQANTMYSKINSTNILATGSSKLDESSYSHHTDYDIGVAVIDSFTYYNLEFLENVDQTSDKTLKELFDTYDPVKIASHPGIRSDLFNRPLDKVKVTDFFGNVQNVELTKSRYPLVQQEDDERIDAATLETMETEQHSNTTTKATRHLHHSFLVEKKTDTHYYIQSGLGVLATVAIGYAIATTII</sequence>
<evidence type="ECO:0000256" key="7">
    <source>
        <dbReference type="SAM" id="SignalP"/>
    </source>
</evidence>
<dbReference type="Pfam" id="PF01650">
    <property type="entry name" value="Peptidase_C13"/>
    <property type="match status" value="1"/>
</dbReference>
<keyword evidence="3" id="KW-0337">GPI-anchor biosynthesis</keyword>
<dbReference type="OrthoDB" id="192611at2759"/>